<dbReference type="Proteomes" id="UP000199766">
    <property type="component" value="Unassembled WGS sequence"/>
</dbReference>
<name>A0A1H9NCI1_9BURK</name>
<reference evidence="1 2" key="1">
    <citation type="submission" date="2016-10" db="EMBL/GenBank/DDBJ databases">
        <authorList>
            <person name="de Groot N.N."/>
        </authorList>
    </citation>
    <scope>NUCLEOTIDE SEQUENCE [LARGE SCALE GENOMIC DNA]</scope>
    <source>
        <strain evidence="1 2">ATCC 35958</strain>
    </source>
</reference>
<dbReference type="RefSeq" id="WP_143059621.1">
    <property type="nucleotide sequence ID" value="NZ_FOGD01000007.1"/>
</dbReference>
<evidence type="ECO:0000313" key="2">
    <source>
        <dbReference type="Proteomes" id="UP000199766"/>
    </source>
</evidence>
<dbReference type="Gene3D" id="3.40.50.300">
    <property type="entry name" value="P-loop containing nucleotide triphosphate hydrolases"/>
    <property type="match status" value="2"/>
</dbReference>
<dbReference type="EMBL" id="FOGD01000007">
    <property type="protein sequence ID" value="SER33740.1"/>
    <property type="molecule type" value="Genomic_DNA"/>
</dbReference>
<dbReference type="OrthoDB" id="9151960at2"/>
<keyword evidence="2" id="KW-1185">Reference proteome</keyword>
<dbReference type="GO" id="GO:0032259">
    <property type="term" value="P:methylation"/>
    <property type="evidence" value="ECO:0007669"/>
    <property type="project" value="UniProtKB-KW"/>
</dbReference>
<organism evidence="1 2">
    <name type="scientific">Giesbergeria anulus</name>
    <dbReference type="NCBI Taxonomy" id="180197"/>
    <lineage>
        <taxon>Bacteria</taxon>
        <taxon>Pseudomonadati</taxon>
        <taxon>Pseudomonadota</taxon>
        <taxon>Betaproteobacteria</taxon>
        <taxon>Burkholderiales</taxon>
        <taxon>Comamonadaceae</taxon>
        <taxon>Giesbergeria</taxon>
    </lineage>
</organism>
<gene>
    <name evidence="1" type="ORF">SAMN02982919_02169</name>
</gene>
<dbReference type="SUPFAM" id="SSF53335">
    <property type="entry name" value="S-adenosyl-L-methionine-dependent methyltransferases"/>
    <property type="match status" value="1"/>
</dbReference>
<dbReference type="InterPro" id="IPR052933">
    <property type="entry name" value="DNA_Protect_Modify"/>
</dbReference>
<dbReference type="STRING" id="180197.SAMN02982919_02169"/>
<dbReference type="SUPFAM" id="SSF52540">
    <property type="entry name" value="P-loop containing nucleoside triphosphate hydrolases"/>
    <property type="match status" value="2"/>
</dbReference>
<sequence length="1661" mass="186562">MQVGLMAAFAFVPWCKNKSLFNHFLERFIMKKKTSLSALQLDLFGGDFAVIDAPVVVPKIISEKKEVVERIEQAFEEEVKSKRELFELLDSHLMCLGSDRTKVRANIRAIEILQSGTSAKSVEEKAALVAYSGWGGLSNVFAKNTDFPVEQQRLRALLGEDAYASAMESVLSAYYTEPAVVRAIWKMIRHMGFTGGRVLEPSCGVGHFVGAMPQDLRQESHISMVEIDDTTAAIARTVYADEQTLVYHTGLQNAPIQPDSFDLVVGNVPFGNYRVTDRNFDHLRLVIHDYFFAKCLSALRVGGIMCLITSTGTLDKDEAKFREYLAQRANLLTAIRLPTGSFKRLGSTDVVADILVFQKKEYDPTVKKSNFQHLTQATPAILQTAYARIPVNSYFVNHPQNVLGKLQHLVARYGQTVGVVPHQDWQQQLSDVLAHQQELAGRFDPALNVRIEKQRNVARDKTGIKTGVAYGYFFDDDGQLMQLDECSEVKTLSYLPTGTLLRLEGMTHIRNAVLEVLEADSMQCESAAAKREKLNRYYDSFVKRHGFLMTSHNRRLFSADTHSPLLWSLEMYDEEKETAVKADIFSKSTVSHAILAERAETMGEAIALSYNKFARFDVKFIAKALGRSIESILEELIAEDRVYLNPLTLQWEDKESYLSGDVYEKLDVAKAAQMGDSRFERNVTALQAVVPTRIPLRAIAVRLGVSWIRAEMLEEFVLEVIGVGKSRISITHLPSAASWTVSGYAKKDLDVNTKWGTTRRSFVALLEDLLNQKTTEVHDKLILEDGKVKMVLNADETLAAREKAEKIQTAFAEWVFEDEKRVGELEDIYNRTYNGRVNRSYDGSHLVIPGLNPAIKLRAAQKDSIWRGLVSGNTLYALAVGGGKTLIQICVAHESKRLGIANKPMLVVPNHMLEAFAGEYLRAFPRAKILAASKEDLQGDRRKTLLMRAATHDWDCIIITHSSFGRLSVGTKALDQFCKEMAGKVEESIMGATDDNAVRDAMRQKKLIEEKLKKMSEGEKDAGMLTFEQLGVDLLCVDEADLFKNLWFHTKKTRVAGLSNTCSGRALDLYLKSRMIFQRRNFDGFGLMFATATPIANTIAEMFIMQTYLQPFTLEKKGIDSFDAWAANFAREITSIEVKPEGSGFRMHTRFARFVNVPELMLLFREIAEIRTKKDLALPDPILAGGKHTLVSVAASDAQKQFVQSLVERAELIRSGQVKPNEDNMLCITNDGRKAALDMRCMNPMAFDNPFGKVNACVEKVFEHWKEGQQERLTQLVFSDLSVPSNTGFSVYTDIRQKLMERGVPAAEIAFAQDYSTDKAKAELHRKVRQGMVRVLIGSTELMGFGTNVQDRLIAKHDLDAPWRPRDVEQRDGRIIRQGNKNEVVWIYRYVTEQTFDAYMWQTLERKAGFISQVMEHSGDARSVEDVTSQALSFAEVKALASGNPLVIEKAGIDAEVTRLLALKSVHKNAQRKYSSDLHYEKKTLDYRENLGRNLVADIDTLGDTTKVIVNGVDPQDAVQAGKLIMQRLAVISEIMKEEKNASMGICKIGNAALEIVNFGFKRTQVRINNRRYEVKLPYGAESIAYYLTDKTLEKQLQEIAEKNLVAIEDGKSTIQTLTVQCAVEFEHENALNAALARQEEIDASLEIDSQDMSLVTMTED</sequence>
<dbReference type="PANTHER" id="PTHR41313">
    <property type="entry name" value="ADENINE-SPECIFIC METHYLTRANSFERASE"/>
    <property type="match status" value="1"/>
</dbReference>
<proteinExistence type="predicted"/>
<dbReference type="PRINTS" id="PR00507">
    <property type="entry name" value="N12N6MTFRASE"/>
</dbReference>
<dbReference type="CDD" id="cd02440">
    <property type="entry name" value="AdoMet_MTases"/>
    <property type="match status" value="1"/>
</dbReference>
<keyword evidence="1" id="KW-0808">Transferase</keyword>
<protein>
    <submittedName>
        <fullName evidence="1">Adenine-specific DNA methylase, N12 class</fullName>
    </submittedName>
</protein>
<dbReference type="PANTHER" id="PTHR41313:SF1">
    <property type="entry name" value="DNA METHYLASE ADENINE-SPECIFIC DOMAIN-CONTAINING PROTEIN"/>
    <property type="match status" value="1"/>
</dbReference>
<accession>A0A1H9NCI1</accession>
<dbReference type="Gene3D" id="3.40.50.150">
    <property type="entry name" value="Vaccinia Virus protein VP39"/>
    <property type="match status" value="1"/>
</dbReference>
<dbReference type="InterPro" id="IPR027417">
    <property type="entry name" value="P-loop_NTPase"/>
</dbReference>
<evidence type="ECO:0000313" key="1">
    <source>
        <dbReference type="EMBL" id="SER33740.1"/>
    </source>
</evidence>
<dbReference type="GO" id="GO:0008168">
    <property type="term" value="F:methyltransferase activity"/>
    <property type="evidence" value="ECO:0007669"/>
    <property type="project" value="UniProtKB-KW"/>
</dbReference>
<dbReference type="InterPro" id="IPR029063">
    <property type="entry name" value="SAM-dependent_MTases_sf"/>
</dbReference>
<keyword evidence="1" id="KW-0489">Methyltransferase</keyword>